<reference evidence="1 2" key="1">
    <citation type="submission" date="2014-04" db="EMBL/GenBank/DDBJ databases">
        <authorList>
            <person name="Sears C."/>
            <person name="Carroll K."/>
            <person name="Sack B.R."/>
            <person name="Qadri F."/>
            <person name="Myers L.L."/>
            <person name="Chung G.-T."/>
            <person name="Escheverria P."/>
            <person name="Fraser C.M."/>
            <person name="Sadzewicz L."/>
            <person name="Shefchek K.A."/>
            <person name="Tallon L."/>
            <person name="Das S.P."/>
            <person name="Daugherty S."/>
            <person name="Mongodin E.F."/>
        </authorList>
    </citation>
    <scope>NUCLEOTIDE SEQUENCE [LARGE SCALE GENOMIC DNA]</scope>
    <source>
        <strain evidence="1 2">3978 T3 ii</strain>
    </source>
</reference>
<sequence>MTESTHCLHRTSLFKRRTSEGSFGGTGVNGIGPSCAFRSGQRQHNIVI</sequence>
<gene>
    <name evidence="1" type="ORF">M094_0262</name>
</gene>
<name>A0A078S1V6_BACUN</name>
<dbReference type="Proteomes" id="UP000028013">
    <property type="component" value="Unassembled WGS sequence"/>
</dbReference>
<dbReference type="EMBL" id="JNHN01000163">
    <property type="protein sequence ID" value="KDS52010.1"/>
    <property type="molecule type" value="Genomic_DNA"/>
</dbReference>
<comment type="caution">
    <text evidence="1">The sequence shown here is derived from an EMBL/GenBank/DDBJ whole genome shotgun (WGS) entry which is preliminary data.</text>
</comment>
<evidence type="ECO:0000313" key="2">
    <source>
        <dbReference type="Proteomes" id="UP000028013"/>
    </source>
</evidence>
<proteinExistence type="predicted"/>
<accession>A0A078S1V6</accession>
<dbReference type="AlphaFoldDB" id="A0A078S1V6"/>
<organism evidence="1 2">
    <name type="scientific">Bacteroides uniformis str. 3978 T3 ii</name>
    <dbReference type="NCBI Taxonomy" id="1339349"/>
    <lineage>
        <taxon>Bacteria</taxon>
        <taxon>Pseudomonadati</taxon>
        <taxon>Bacteroidota</taxon>
        <taxon>Bacteroidia</taxon>
        <taxon>Bacteroidales</taxon>
        <taxon>Bacteroidaceae</taxon>
        <taxon>Bacteroides</taxon>
    </lineage>
</organism>
<evidence type="ECO:0000313" key="1">
    <source>
        <dbReference type="EMBL" id="KDS52010.1"/>
    </source>
</evidence>
<protein>
    <submittedName>
        <fullName evidence="1">Uncharacterized protein</fullName>
    </submittedName>
</protein>